<gene>
    <name evidence="1" type="ORF">KUCAC02_031245</name>
</gene>
<proteinExistence type="predicted"/>
<organism evidence="1 2">
    <name type="scientific">Chaenocephalus aceratus</name>
    <name type="common">Blackfin icefish</name>
    <name type="synonym">Chaenichthys aceratus</name>
    <dbReference type="NCBI Taxonomy" id="36190"/>
    <lineage>
        <taxon>Eukaryota</taxon>
        <taxon>Metazoa</taxon>
        <taxon>Chordata</taxon>
        <taxon>Craniata</taxon>
        <taxon>Vertebrata</taxon>
        <taxon>Euteleostomi</taxon>
        <taxon>Actinopterygii</taxon>
        <taxon>Neopterygii</taxon>
        <taxon>Teleostei</taxon>
        <taxon>Neoteleostei</taxon>
        <taxon>Acanthomorphata</taxon>
        <taxon>Eupercaria</taxon>
        <taxon>Perciformes</taxon>
        <taxon>Notothenioidei</taxon>
        <taxon>Channichthyidae</taxon>
        <taxon>Chaenocephalus</taxon>
    </lineage>
</organism>
<dbReference type="EMBL" id="CM043789">
    <property type="protein sequence ID" value="KAI4827883.1"/>
    <property type="molecule type" value="Genomic_DNA"/>
</dbReference>
<comment type="caution">
    <text evidence="1">The sequence shown here is derived from an EMBL/GenBank/DDBJ whole genome shotgun (WGS) entry which is preliminary data.</text>
</comment>
<keyword evidence="2" id="KW-1185">Reference proteome</keyword>
<protein>
    <submittedName>
        <fullName evidence="1">Uncharacterized protein</fullName>
    </submittedName>
</protein>
<name>A0ACB9XMN2_CHAAC</name>
<dbReference type="Proteomes" id="UP001057452">
    <property type="component" value="Chromosome 5"/>
</dbReference>
<accession>A0ACB9XMN2</accession>
<sequence length="126" mass="13557">MDHIKASITSTFCSILKMDSTKKITKHQSKVEMQLFPAPPSAPQVVLQLFPAPPSGPQVEMQLFPAPPSGPQVVMQRFPAPPLGSMIFTPVSSQVPVLVAAPQALNASLSLLFLLLVLLLLHTAKH</sequence>
<evidence type="ECO:0000313" key="2">
    <source>
        <dbReference type="Proteomes" id="UP001057452"/>
    </source>
</evidence>
<evidence type="ECO:0000313" key="1">
    <source>
        <dbReference type="EMBL" id="KAI4827883.1"/>
    </source>
</evidence>
<reference evidence="1" key="1">
    <citation type="submission" date="2022-05" db="EMBL/GenBank/DDBJ databases">
        <title>Chromosome-level genome of Chaenocephalus aceratus.</title>
        <authorList>
            <person name="Park H."/>
        </authorList>
    </citation>
    <scope>NUCLEOTIDE SEQUENCE</scope>
    <source>
        <strain evidence="1">KU_202001</strain>
    </source>
</reference>